<feature type="transmembrane region" description="Helical" evidence="1">
    <location>
        <begin position="65"/>
        <end position="87"/>
    </location>
</feature>
<keyword evidence="1" id="KW-0812">Transmembrane</keyword>
<dbReference type="Proteomes" id="UP001367508">
    <property type="component" value="Unassembled WGS sequence"/>
</dbReference>
<sequence>MAKHSAGDSVGFLFRLGSPLRSILGNLIFSSAYQDRGQLNFYQENILPLKFIHLAIGKSASRDQLVITAIKLGPLLVLMLTTSYLPIGV</sequence>
<evidence type="ECO:0000313" key="2">
    <source>
        <dbReference type="EMBL" id="KAK7362036.1"/>
    </source>
</evidence>
<organism evidence="2 3">
    <name type="scientific">Canavalia gladiata</name>
    <name type="common">Sword bean</name>
    <name type="synonym">Dolichos gladiatus</name>
    <dbReference type="NCBI Taxonomy" id="3824"/>
    <lineage>
        <taxon>Eukaryota</taxon>
        <taxon>Viridiplantae</taxon>
        <taxon>Streptophyta</taxon>
        <taxon>Embryophyta</taxon>
        <taxon>Tracheophyta</taxon>
        <taxon>Spermatophyta</taxon>
        <taxon>Magnoliopsida</taxon>
        <taxon>eudicotyledons</taxon>
        <taxon>Gunneridae</taxon>
        <taxon>Pentapetalae</taxon>
        <taxon>rosids</taxon>
        <taxon>fabids</taxon>
        <taxon>Fabales</taxon>
        <taxon>Fabaceae</taxon>
        <taxon>Papilionoideae</taxon>
        <taxon>50 kb inversion clade</taxon>
        <taxon>NPAAA clade</taxon>
        <taxon>indigoferoid/millettioid clade</taxon>
        <taxon>Phaseoleae</taxon>
        <taxon>Canavalia</taxon>
    </lineage>
</organism>
<dbReference type="AlphaFoldDB" id="A0AAN9MY22"/>
<keyword evidence="1" id="KW-1133">Transmembrane helix</keyword>
<keyword evidence="3" id="KW-1185">Reference proteome</keyword>
<accession>A0AAN9MY22</accession>
<evidence type="ECO:0000256" key="1">
    <source>
        <dbReference type="SAM" id="Phobius"/>
    </source>
</evidence>
<protein>
    <submittedName>
        <fullName evidence="2">Uncharacterized protein</fullName>
    </submittedName>
</protein>
<evidence type="ECO:0000313" key="3">
    <source>
        <dbReference type="Proteomes" id="UP001367508"/>
    </source>
</evidence>
<gene>
    <name evidence="2" type="ORF">VNO77_04134</name>
</gene>
<keyword evidence="1" id="KW-0472">Membrane</keyword>
<name>A0AAN9MY22_CANGL</name>
<dbReference type="EMBL" id="JAYMYQ010000001">
    <property type="protein sequence ID" value="KAK7362036.1"/>
    <property type="molecule type" value="Genomic_DNA"/>
</dbReference>
<reference evidence="2 3" key="1">
    <citation type="submission" date="2024-01" db="EMBL/GenBank/DDBJ databases">
        <title>The genomes of 5 underutilized Papilionoideae crops provide insights into root nodulation and disease resistanc.</title>
        <authorList>
            <person name="Jiang F."/>
        </authorList>
    </citation>
    <scope>NUCLEOTIDE SEQUENCE [LARGE SCALE GENOMIC DNA]</scope>
    <source>
        <strain evidence="2">LVBAO_FW01</strain>
        <tissue evidence="2">Leaves</tissue>
    </source>
</reference>
<comment type="caution">
    <text evidence="2">The sequence shown here is derived from an EMBL/GenBank/DDBJ whole genome shotgun (WGS) entry which is preliminary data.</text>
</comment>
<proteinExistence type="predicted"/>